<keyword evidence="2" id="KW-1185">Reference proteome</keyword>
<dbReference type="EnsemblPlants" id="AET7Gv20912800.8">
    <property type="protein sequence ID" value="AET7Gv20912800.8"/>
    <property type="gene ID" value="AET7Gv20912800"/>
</dbReference>
<reference evidence="1" key="3">
    <citation type="journal article" date="2017" name="Nature">
        <title>Genome sequence of the progenitor of the wheat D genome Aegilops tauschii.</title>
        <authorList>
            <person name="Luo M.C."/>
            <person name="Gu Y.Q."/>
            <person name="Puiu D."/>
            <person name="Wang H."/>
            <person name="Twardziok S.O."/>
            <person name="Deal K.R."/>
            <person name="Huo N."/>
            <person name="Zhu T."/>
            <person name="Wang L."/>
            <person name="Wang Y."/>
            <person name="McGuire P.E."/>
            <person name="Liu S."/>
            <person name="Long H."/>
            <person name="Ramasamy R.K."/>
            <person name="Rodriguez J.C."/>
            <person name="Van S.L."/>
            <person name="Yuan L."/>
            <person name="Wang Z."/>
            <person name="Xia Z."/>
            <person name="Xiao L."/>
            <person name="Anderson O.D."/>
            <person name="Ouyang S."/>
            <person name="Liang Y."/>
            <person name="Zimin A.V."/>
            <person name="Pertea G."/>
            <person name="Qi P."/>
            <person name="Bennetzen J.L."/>
            <person name="Dai X."/>
            <person name="Dawson M.W."/>
            <person name="Muller H.G."/>
            <person name="Kugler K."/>
            <person name="Rivarola-Duarte L."/>
            <person name="Spannagl M."/>
            <person name="Mayer K.F.X."/>
            <person name="Lu F.H."/>
            <person name="Bevan M.W."/>
            <person name="Leroy P."/>
            <person name="Li P."/>
            <person name="You F.M."/>
            <person name="Sun Q."/>
            <person name="Liu Z."/>
            <person name="Lyons E."/>
            <person name="Wicker T."/>
            <person name="Salzberg S.L."/>
            <person name="Devos K.M."/>
            <person name="Dvorak J."/>
        </authorList>
    </citation>
    <scope>NUCLEOTIDE SEQUENCE [LARGE SCALE GENOMIC DNA]</scope>
    <source>
        <strain evidence="1">cv. AL8/78</strain>
    </source>
</reference>
<dbReference type="Gramene" id="AET7Gv20912800.8">
    <property type="protein sequence ID" value="AET7Gv20912800.8"/>
    <property type="gene ID" value="AET7Gv20912800"/>
</dbReference>
<organism evidence="1 2">
    <name type="scientific">Aegilops tauschii subsp. strangulata</name>
    <name type="common">Goatgrass</name>
    <dbReference type="NCBI Taxonomy" id="200361"/>
    <lineage>
        <taxon>Eukaryota</taxon>
        <taxon>Viridiplantae</taxon>
        <taxon>Streptophyta</taxon>
        <taxon>Embryophyta</taxon>
        <taxon>Tracheophyta</taxon>
        <taxon>Spermatophyta</taxon>
        <taxon>Magnoliopsida</taxon>
        <taxon>Liliopsida</taxon>
        <taxon>Poales</taxon>
        <taxon>Poaceae</taxon>
        <taxon>BOP clade</taxon>
        <taxon>Pooideae</taxon>
        <taxon>Triticodae</taxon>
        <taxon>Triticeae</taxon>
        <taxon>Triticinae</taxon>
        <taxon>Aegilops</taxon>
    </lineage>
</organism>
<sequence>MHKGRSLGFTRWHRYHYLHWPIGRSNAFCRCVHVGLSSDWYTPASPCAPNLPIHLT</sequence>
<protein>
    <submittedName>
        <fullName evidence="1">Uncharacterized protein</fullName>
    </submittedName>
</protein>
<reference evidence="1" key="4">
    <citation type="submission" date="2019-03" db="UniProtKB">
        <authorList>
            <consortium name="EnsemblPlants"/>
        </authorList>
    </citation>
    <scope>IDENTIFICATION</scope>
</reference>
<proteinExistence type="predicted"/>
<name>A0A453SET6_AEGTS</name>
<evidence type="ECO:0000313" key="1">
    <source>
        <dbReference type="EnsemblPlants" id="AET7Gv20912800.8"/>
    </source>
</evidence>
<dbReference type="Proteomes" id="UP000015105">
    <property type="component" value="Chromosome 7D"/>
</dbReference>
<reference evidence="2" key="1">
    <citation type="journal article" date="2014" name="Science">
        <title>Ancient hybridizations among the ancestral genomes of bread wheat.</title>
        <authorList>
            <consortium name="International Wheat Genome Sequencing Consortium,"/>
            <person name="Marcussen T."/>
            <person name="Sandve S.R."/>
            <person name="Heier L."/>
            <person name="Spannagl M."/>
            <person name="Pfeifer M."/>
            <person name="Jakobsen K.S."/>
            <person name="Wulff B.B."/>
            <person name="Steuernagel B."/>
            <person name="Mayer K.F."/>
            <person name="Olsen O.A."/>
        </authorList>
    </citation>
    <scope>NUCLEOTIDE SEQUENCE [LARGE SCALE GENOMIC DNA]</scope>
    <source>
        <strain evidence="2">cv. AL8/78</strain>
    </source>
</reference>
<evidence type="ECO:0000313" key="2">
    <source>
        <dbReference type="Proteomes" id="UP000015105"/>
    </source>
</evidence>
<accession>A0A453SET6</accession>
<reference evidence="2" key="2">
    <citation type="journal article" date="2017" name="Nat. Plants">
        <title>The Aegilops tauschii genome reveals multiple impacts of transposons.</title>
        <authorList>
            <person name="Zhao G."/>
            <person name="Zou C."/>
            <person name="Li K."/>
            <person name="Wang K."/>
            <person name="Li T."/>
            <person name="Gao L."/>
            <person name="Zhang X."/>
            <person name="Wang H."/>
            <person name="Yang Z."/>
            <person name="Liu X."/>
            <person name="Jiang W."/>
            <person name="Mao L."/>
            <person name="Kong X."/>
            <person name="Jiao Y."/>
            <person name="Jia J."/>
        </authorList>
    </citation>
    <scope>NUCLEOTIDE SEQUENCE [LARGE SCALE GENOMIC DNA]</scope>
    <source>
        <strain evidence="2">cv. AL8/78</strain>
    </source>
</reference>
<dbReference type="AlphaFoldDB" id="A0A453SET6"/>
<reference evidence="1" key="5">
    <citation type="journal article" date="2021" name="G3 (Bethesda)">
        <title>Aegilops tauschii genome assembly Aet v5.0 features greater sequence contiguity and improved annotation.</title>
        <authorList>
            <person name="Wang L."/>
            <person name="Zhu T."/>
            <person name="Rodriguez J.C."/>
            <person name="Deal K.R."/>
            <person name="Dubcovsky J."/>
            <person name="McGuire P.E."/>
            <person name="Lux T."/>
            <person name="Spannagl M."/>
            <person name="Mayer K.F.X."/>
            <person name="Baldrich P."/>
            <person name="Meyers B.C."/>
            <person name="Huo N."/>
            <person name="Gu Y.Q."/>
            <person name="Zhou H."/>
            <person name="Devos K.M."/>
            <person name="Bennetzen J.L."/>
            <person name="Unver T."/>
            <person name="Budak H."/>
            <person name="Gulick P.J."/>
            <person name="Galiba G."/>
            <person name="Kalapos B."/>
            <person name="Nelson D.R."/>
            <person name="Li P."/>
            <person name="You F.M."/>
            <person name="Luo M.C."/>
            <person name="Dvorak J."/>
        </authorList>
    </citation>
    <scope>NUCLEOTIDE SEQUENCE [LARGE SCALE GENOMIC DNA]</scope>
    <source>
        <strain evidence="1">cv. AL8/78</strain>
    </source>
</reference>